<keyword evidence="4 7" id="KW-0658">Purine biosynthesis</keyword>
<reference evidence="9 10" key="2">
    <citation type="journal article" date="2010" name="Stand. Genomic Sci.">
        <title>Complete genome sequence of Nakamurella multipartita type strain (Y-104).</title>
        <authorList>
            <person name="Tice H."/>
            <person name="Mayilraj S."/>
            <person name="Sims D."/>
            <person name="Lapidus A."/>
            <person name="Nolan M."/>
            <person name="Lucas S."/>
            <person name="Glavina Del Rio T."/>
            <person name="Copeland A."/>
            <person name="Cheng J.F."/>
            <person name="Meincke L."/>
            <person name="Bruce D."/>
            <person name="Goodwin L."/>
            <person name="Pitluck S."/>
            <person name="Ivanova N."/>
            <person name="Mavromatis K."/>
            <person name="Ovchinnikova G."/>
            <person name="Pati A."/>
            <person name="Chen A."/>
            <person name="Palaniappan K."/>
            <person name="Land M."/>
            <person name="Hauser L."/>
            <person name="Chang Y.J."/>
            <person name="Jeffries C.D."/>
            <person name="Detter J.C."/>
            <person name="Brettin T."/>
            <person name="Rohde M."/>
            <person name="Goker M."/>
            <person name="Bristow J."/>
            <person name="Eisen J.A."/>
            <person name="Markowitz V."/>
            <person name="Hugenholtz P."/>
            <person name="Kyrpides N.C."/>
            <person name="Klenk H.P."/>
            <person name="Chen F."/>
        </authorList>
    </citation>
    <scope>NUCLEOTIDE SEQUENCE [LARGE SCALE GENOMIC DNA]</scope>
    <source>
        <strain evidence="10">ATCC 700099 / DSM 44233 / CIP 104796 / JCM 9543 / NBRC 105858 / Y-104</strain>
    </source>
</reference>
<feature type="binding site" evidence="7">
    <location>
        <begin position="429"/>
        <end position="431"/>
    </location>
    <ligand>
        <name>GTP</name>
        <dbReference type="ChEBI" id="CHEBI:37565"/>
    </ligand>
</feature>
<dbReference type="PANTHER" id="PTHR11846">
    <property type="entry name" value="ADENYLOSUCCINATE SYNTHETASE"/>
    <property type="match status" value="1"/>
</dbReference>
<reference evidence="10" key="1">
    <citation type="submission" date="2009-09" db="EMBL/GenBank/DDBJ databases">
        <title>The complete genome of Nakamurella multipartita DSM 44233.</title>
        <authorList>
            <consortium name="US DOE Joint Genome Institute (JGI-PGF)"/>
            <person name="Lucas S."/>
            <person name="Copeland A."/>
            <person name="Lapidus A."/>
            <person name="Glavina del Rio T."/>
            <person name="Dalin E."/>
            <person name="Tice H."/>
            <person name="Bruce D."/>
            <person name="Goodwin L."/>
            <person name="Pitluck S."/>
            <person name="Kyrpides N."/>
            <person name="Mavromatis K."/>
            <person name="Ivanova N."/>
            <person name="Ovchinnikova G."/>
            <person name="Sims D."/>
            <person name="Meincke L."/>
            <person name="Brettin T."/>
            <person name="Detter J.C."/>
            <person name="Han C."/>
            <person name="Larimer F."/>
            <person name="Land M."/>
            <person name="Hauser L."/>
            <person name="Markowitz V."/>
            <person name="Cheng J.-F."/>
            <person name="Hugenholtz P."/>
            <person name="Woyke T."/>
            <person name="Wu D."/>
            <person name="Klenk H.-P."/>
            <person name="Eisen J.A."/>
        </authorList>
    </citation>
    <scope>NUCLEOTIDE SEQUENCE [LARGE SCALE GENOMIC DNA]</scope>
    <source>
        <strain evidence="10">ATCC 700099 / DSM 44233 / CIP 104796 / JCM 9543 / NBRC 105858 / Y-104</strain>
    </source>
</reference>
<dbReference type="InParanoid" id="C8XIZ4"/>
<evidence type="ECO:0000313" key="10">
    <source>
        <dbReference type="Proteomes" id="UP000002218"/>
    </source>
</evidence>
<dbReference type="GO" id="GO:0005737">
    <property type="term" value="C:cytoplasm"/>
    <property type="evidence" value="ECO:0007669"/>
    <property type="project" value="UniProtKB-SubCell"/>
</dbReference>
<evidence type="ECO:0000256" key="2">
    <source>
        <dbReference type="ARBA" id="ARBA00022723"/>
    </source>
</evidence>
<dbReference type="KEGG" id="nml:Namu_0148"/>
<comment type="cofactor">
    <cofactor evidence="7">
        <name>Mg(2+)</name>
        <dbReference type="ChEBI" id="CHEBI:18420"/>
    </cofactor>
    <text evidence="7">Binds 1 Mg(2+) ion per subunit.</text>
</comment>
<dbReference type="InterPro" id="IPR042111">
    <property type="entry name" value="Adenylosuccinate_synth_dom3"/>
</dbReference>
<feature type="binding site" evidence="7">
    <location>
        <position position="151"/>
    </location>
    <ligand>
        <name>IMP</name>
        <dbReference type="ChEBI" id="CHEBI:58053"/>
        <note>ligand shared between dimeric partners</note>
    </ligand>
</feature>
<evidence type="ECO:0000256" key="8">
    <source>
        <dbReference type="RuleBase" id="RU000520"/>
    </source>
</evidence>
<dbReference type="EC" id="6.3.4.4" evidence="7 8"/>
<dbReference type="GO" id="GO:0000287">
    <property type="term" value="F:magnesium ion binding"/>
    <property type="evidence" value="ECO:0007669"/>
    <property type="project" value="UniProtKB-UniRule"/>
</dbReference>
<dbReference type="eggNOG" id="COG0104">
    <property type="taxonomic scope" value="Bacteria"/>
</dbReference>
<dbReference type="GO" id="GO:0046040">
    <property type="term" value="P:IMP metabolic process"/>
    <property type="evidence" value="ECO:0007669"/>
    <property type="project" value="TreeGrafter"/>
</dbReference>
<comment type="similarity">
    <text evidence="7 8">Belongs to the adenylosuccinate synthetase family.</text>
</comment>
<comment type="subcellular location">
    <subcellularLocation>
        <location evidence="7">Cytoplasm</location>
    </subcellularLocation>
</comment>
<dbReference type="Pfam" id="PF00709">
    <property type="entry name" value="Adenylsucc_synt"/>
    <property type="match status" value="1"/>
</dbReference>
<comment type="caution">
    <text evidence="7">Lacks conserved residue(s) required for the propagation of feature annotation.</text>
</comment>
<feature type="binding site" description="in other chain" evidence="7">
    <location>
        <begin position="17"/>
        <end position="20"/>
    </location>
    <ligand>
        <name>IMP</name>
        <dbReference type="ChEBI" id="CHEBI:58053"/>
        <note>ligand shared between dimeric partners</note>
    </ligand>
</feature>
<evidence type="ECO:0000313" key="9">
    <source>
        <dbReference type="EMBL" id="ACV76581.1"/>
    </source>
</evidence>
<dbReference type="HOGENOM" id="CLU_029848_4_0_11"/>
<dbReference type="InterPro" id="IPR018220">
    <property type="entry name" value="Adenylosuccin_syn_GTP-bd"/>
</dbReference>
<protein>
    <recommendedName>
        <fullName evidence="7 8">Adenylosuccinate synthetase</fullName>
        <shortName evidence="7">AMPSase</shortName>
        <shortName evidence="7">AdSS</shortName>
        <ecNumber evidence="7 8">6.3.4.4</ecNumber>
    </recommendedName>
    <alternativeName>
        <fullName evidence="7">IMP--aspartate ligase</fullName>
    </alternativeName>
</protein>
<keyword evidence="2 7" id="KW-0479">Metal-binding</keyword>
<feature type="active site" description="Proton acceptor" evidence="7">
    <location>
        <position position="17"/>
    </location>
</feature>
<dbReference type="RefSeq" id="WP_012814056.1">
    <property type="nucleotide sequence ID" value="NC_013235.1"/>
</dbReference>
<dbReference type="STRING" id="479431.Namu_0148"/>
<feature type="binding site" description="in other chain" evidence="7">
    <location>
        <position position="246"/>
    </location>
    <ligand>
        <name>IMP</name>
        <dbReference type="ChEBI" id="CHEBI:58053"/>
        <note>ligand shared between dimeric partners</note>
    </ligand>
</feature>
<dbReference type="HAMAP" id="MF_00011">
    <property type="entry name" value="Adenylosucc_synth"/>
    <property type="match status" value="1"/>
</dbReference>
<keyword evidence="3 7" id="KW-0547">Nucleotide-binding</keyword>
<comment type="pathway">
    <text evidence="7 8">Purine metabolism; AMP biosynthesis via de novo pathway; AMP from IMP: step 1/2.</text>
</comment>
<dbReference type="Proteomes" id="UP000002218">
    <property type="component" value="Chromosome"/>
</dbReference>
<keyword evidence="7" id="KW-0963">Cytoplasm</keyword>
<keyword evidence="6 7" id="KW-0342">GTP-binding</keyword>
<dbReference type="GO" id="GO:0044208">
    <property type="term" value="P:'de novo' AMP biosynthetic process"/>
    <property type="evidence" value="ECO:0007669"/>
    <property type="project" value="UniProtKB-UniRule"/>
</dbReference>
<keyword evidence="10" id="KW-1185">Reference proteome</keyword>
<feature type="binding site" description="in other chain" evidence="7">
    <location>
        <position position="135"/>
    </location>
    <ligand>
        <name>IMP</name>
        <dbReference type="ChEBI" id="CHEBI:58053"/>
        <note>ligand shared between dimeric partners</note>
    </ligand>
</feature>
<dbReference type="Gene3D" id="3.40.440.10">
    <property type="entry name" value="Adenylosuccinate Synthetase, subunit A, domain 1"/>
    <property type="match status" value="1"/>
</dbReference>
<dbReference type="InterPro" id="IPR042110">
    <property type="entry name" value="Adenylosuccinate_synth_dom2"/>
</dbReference>
<dbReference type="AlphaFoldDB" id="C8XIZ4"/>
<comment type="catalytic activity">
    <reaction evidence="7 8">
        <text>IMP + L-aspartate + GTP = N(6)-(1,2-dicarboxyethyl)-AMP + GDP + phosphate + 2 H(+)</text>
        <dbReference type="Rhea" id="RHEA:15753"/>
        <dbReference type="ChEBI" id="CHEBI:15378"/>
        <dbReference type="ChEBI" id="CHEBI:29991"/>
        <dbReference type="ChEBI" id="CHEBI:37565"/>
        <dbReference type="ChEBI" id="CHEBI:43474"/>
        <dbReference type="ChEBI" id="CHEBI:57567"/>
        <dbReference type="ChEBI" id="CHEBI:58053"/>
        <dbReference type="ChEBI" id="CHEBI:58189"/>
        <dbReference type="EC" id="6.3.4.4"/>
    </reaction>
</comment>
<dbReference type="GO" id="GO:0005525">
    <property type="term" value="F:GTP binding"/>
    <property type="evidence" value="ECO:0007669"/>
    <property type="project" value="UniProtKB-UniRule"/>
</dbReference>
<evidence type="ECO:0000256" key="4">
    <source>
        <dbReference type="ARBA" id="ARBA00022755"/>
    </source>
</evidence>
<comment type="subunit">
    <text evidence="7">Homodimer.</text>
</comment>
<feature type="binding site" evidence="7">
    <location>
        <begin position="16"/>
        <end position="22"/>
    </location>
    <ligand>
        <name>GTP</name>
        <dbReference type="ChEBI" id="CHEBI:37565"/>
    </ligand>
</feature>
<dbReference type="InterPro" id="IPR001114">
    <property type="entry name" value="Adenylosuccinate_synthetase"/>
</dbReference>
<dbReference type="OrthoDB" id="3959406at2"/>
<dbReference type="EMBL" id="CP001737">
    <property type="protein sequence ID" value="ACV76581.1"/>
    <property type="molecule type" value="Genomic_DNA"/>
</dbReference>
<evidence type="ECO:0000256" key="1">
    <source>
        <dbReference type="ARBA" id="ARBA00022598"/>
    </source>
</evidence>
<evidence type="ECO:0000256" key="7">
    <source>
        <dbReference type="HAMAP-Rule" id="MF_00011"/>
    </source>
</evidence>
<dbReference type="InterPro" id="IPR027417">
    <property type="entry name" value="P-loop_NTPase"/>
</dbReference>
<dbReference type="UniPathway" id="UPA00075">
    <property type="reaction ID" value="UER00335"/>
</dbReference>
<organism evidence="9 10">
    <name type="scientific">Nakamurella multipartita (strain ATCC 700099 / DSM 44233 / CIP 104796 / JCM 9543 / NBRC 105858 / Y-104)</name>
    <name type="common">Microsphaera multipartita</name>
    <dbReference type="NCBI Taxonomy" id="479431"/>
    <lineage>
        <taxon>Bacteria</taxon>
        <taxon>Bacillati</taxon>
        <taxon>Actinomycetota</taxon>
        <taxon>Actinomycetes</taxon>
        <taxon>Nakamurellales</taxon>
        <taxon>Nakamurellaceae</taxon>
        <taxon>Nakamurella</taxon>
    </lineage>
</organism>
<evidence type="ECO:0000256" key="5">
    <source>
        <dbReference type="ARBA" id="ARBA00022842"/>
    </source>
</evidence>
<dbReference type="Gene3D" id="1.10.300.10">
    <property type="entry name" value="Adenylosuccinate Synthetase, subunit A, domain 2"/>
    <property type="match status" value="1"/>
</dbReference>
<dbReference type="GO" id="GO:0004019">
    <property type="term" value="F:adenylosuccinate synthase activity"/>
    <property type="evidence" value="ECO:0007669"/>
    <property type="project" value="UniProtKB-UniRule"/>
</dbReference>
<sequence>MIPDDQSVIVVGLGFGDEAKGATVDFLCSAGNVAGVVRFNGGAQAAHNVVVDGRHHTFRQFGSGTLAGVPTLLSRFALVEPIGLAGEAEELAALGVPDPLSLITVDPDALITTPVHVAANRTREDARGAGRHGSTGLGIGETVWYDLATTRRAQAGERVENLVAPATATGRALRVRDCLEPVTLRRRLDELVRFYEPLLAAGAHGHDGVEAMADLLTAFVGAVRIAPAGHLNELASRGRLVFEGAQGVLLDEWRGFHPHTTWSTTTPANAQALLAEAGLPRGYVLGLTRAYTTRHGAGPLPTEDPALLAVAEPFNGSGIYQGGWRAGHLDLVALRYAVEAIGGVDGLAVSHLDVVDDPGTPAVRAVGAYETPRGLTDRLPVGAFGDLAHQQELTDLMHRASGTGRELRDSRDAVVTLERALGAPAQVLAFGPGRADRKVA</sequence>
<accession>C8XIZ4</accession>
<proteinExistence type="inferred from homology"/>
<feature type="binding site" evidence="7">
    <location>
        <begin position="351"/>
        <end position="353"/>
    </location>
    <ligand>
        <name>GTP</name>
        <dbReference type="ChEBI" id="CHEBI:37565"/>
    </ligand>
</feature>
<dbReference type="InterPro" id="IPR042109">
    <property type="entry name" value="Adenylosuccinate_synth_dom1"/>
</dbReference>
<evidence type="ECO:0000256" key="3">
    <source>
        <dbReference type="ARBA" id="ARBA00022741"/>
    </source>
</evidence>
<keyword evidence="1 7" id="KW-0436">Ligase</keyword>
<gene>
    <name evidence="7" type="primary">purA</name>
    <name evidence="9" type="ordered locus">Namu_0148</name>
</gene>
<feature type="active site" description="Proton donor" evidence="7">
    <location>
        <position position="47"/>
    </location>
</feature>
<name>C8XIZ4_NAKMY</name>
<comment type="function">
    <text evidence="7">Plays an important role in the de novo pathway of purine nucleotide biosynthesis. Catalyzes the first committed step in the biosynthesis of AMP from IMP.</text>
</comment>
<dbReference type="PANTHER" id="PTHR11846:SF0">
    <property type="entry name" value="ADENYLOSUCCINATE SYNTHETASE"/>
    <property type="match status" value="1"/>
</dbReference>
<feature type="binding site" evidence="7">
    <location>
        <position position="17"/>
    </location>
    <ligand>
        <name>Mg(2+)</name>
        <dbReference type="ChEBI" id="CHEBI:18420"/>
    </ligand>
</feature>
<keyword evidence="5 7" id="KW-0460">Magnesium</keyword>
<dbReference type="SUPFAM" id="SSF52540">
    <property type="entry name" value="P-loop containing nucleoside triphosphate hydrolases"/>
    <property type="match status" value="1"/>
</dbReference>
<dbReference type="PROSITE" id="PS01266">
    <property type="entry name" value="ADENYLOSUCCIN_SYN_1"/>
    <property type="match status" value="1"/>
</dbReference>
<dbReference type="SMART" id="SM00788">
    <property type="entry name" value="Adenylsucc_synt"/>
    <property type="match status" value="1"/>
</dbReference>
<evidence type="ECO:0000256" key="6">
    <source>
        <dbReference type="ARBA" id="ARBA00023134"/>
    </source>
</evidence>
<feature type="binding site" description="in other chain" evidence="7">
    <location>
        <position position="261"/>
    </location>
    <ligand>
        <name>IMP</name>
        <dbReference type="ChEBI" id="CHEBI:58053"/>
        <note>ligand shared between dimeric partners</note>
    </ligand>
</feature>
<dbReference type="Gene3D" id="3.90.170.10">
    <property type="entry name" value="Adenylosuccinate Synthetase, subunit A, domain 3"/>
    <property type="match status" value="1"/>
</dbReference>